<evidence type="ECO:0000259" key="7">
    <source>
        <dbReference type="Pfam" id="PF07298"/>
    </source>
</evidence>
<feature type="transmembrane region" description="Helical" evidence="6">
    <location>
        <begin position="75"/>
        <end position="95"/>
    </location>
</feature>
<keyword evidence="3 6" id="KW-0812">Transmembrane</keyword>
<evidence type="ECO:0000256" key="4">
    <source>
        <dbReference type="ARBA" id="ARBA00022989"/>
    </source>
</evidence>
<dbReference type="AlphaFoldDB" id="A0A1E3X939"/>
<feature type="transmembrane region" description="Helical" evidence="6">
    <location>
        <begin position="46"/>
        <end position="63"/>
    </location>
</feature>
<keyword evidence="5 6" id="KW-0472">Membrane</keyword>
<dbReference type="InterPro" id="IPR009915">
    <property type="entry name" value="NnrU_dom"/>
</dbReference>
<accession>A0A1E3X939</accession>
<comment type="caution">
    <text evidence="8">The sequence shown here is derived from an EMBL/GenBank/DDBJ whole genome shotgun (WGS) entry which is preliminary data.</text>
</comment>
<evidence type="ECO:0000313" key="8">
    <source>
        <dbReference type="EMBL" id="ODS31484.1"/>
    </source>
</evidence>
<reference evidence="8 9" key="1">
    <citation type="submission" date="2016-07" db="EMBL/GenBank/DDBJ databases">
        <title>Draft genome of Scalindua rubra, obtained from a brine-seawater interface in the Red Sea, sheds light on salt adaptation in anammox bacteria.</title>
        <authorList>
            <person name="Speth D.R."/>
            <person name="Lagkouvardos I."/>
            <person name="Wang Y."/>
            <person name="Qian P.-Y."/>
            <person name="Dutilh B.E."/>
            <person name="Jetten M.S."/>
        </authorList>
    </citation>
    <scope>NUCLEOTIDE SEQUENCE [LARGE SCALE GENOMIC DNA]</scope>
    <source>
        <strain evidence="8">BSI-1</strain>
    </source>
</reference>
<dbReference type="PANTHER" id="PTHR31040:SF1">
    <property type="entry name" value="NURIM"/>
    <property type="match status" value="1"/>
</dbReference>
<evidence type="ECO:0000313" key="9">
    <source>
        <dbReference type="Proteomes" id="UP000094056"/>
    </source>
</evidence>
<comment type="subcellular location">
    <subcellularLocation>
        <location evidence="1">Membrane</location>
        <topology evidence="1">Multi-pass membrane protein</topology>
    </subcellularLocation>
</comment>
<keyword evidence="4 6" id="KW-1133">Transmembrane helix</keyword>
<evidence type="ECO:0000256" key="1">
    <source>
        <dbReference type="ARBA" id="ARBA00004141"/>
    </source>
</evidence>
<dbReference type="Pfam" id="PF07298">
    <property type="entry name" value="NnrU"/>
    <property type="match status" value="1"/>
</dbReference>
<dbReference type="EMBL" id="MAYW01000114">
    <property type="protein sequence ID" value="ODS31484.1"/>
    <property type="molecule type" value="Genomic_DNA"/>
</dbReference>
<dbReference type="Gene3D" id="1.20.120.1630">
    <property type="match status" value="1"/>
</dbReference>
<feature type="transmembrane region" description="Helical" evidence="6">
    <location>
        <begin position="141"/>
        <end position="160"/>
    </location>
</feature>
<evidence type="ECO:0000256" key="3">
    <source>
        <dbReference type="ARBA" id="ARBA00022692"/>
    </source>
</evidence>
<feature type="transmembrane region" description="Helical" evidence="6">
    <location>
        <begin position="6"/>
        <end position="26"/>
    </location>
</feature>
<evidence type="ECO:0000256" key="2">
    <source>
        <dbReference type="ARBA" id="ARBA00010631"/>
    </source>
</evidence>
<gene>
    <name evidence="8" type="ORF">SCARUB_03387</name>
</gene>
<dbReference type="GO" id="GO:0016020">
    <property type="term" value="C:membrane"/>
    <property type="evidence" value="ECO:0007669"/>
    <property type="project" value="UniProtKB-SubCell"/>
</dbReference>
<dbReference type="Proteomes" id="UP000094056">
    <property type="component" value="Unassembled WGS sequence"/>
</dbReference>
<evidence type="ECO:0000256" key="5">
    <source>
        <dbReference type="ARBA" id="ARBA00023136"/>
    </source>
</evidence>
<dbReference type="PANTHER" id="PTHR31040">
    <property type="entry name" value="NURIM"/>
    <property type="match status" value="1"/>
</dbReference>
<evidence type="ECO:0000256" key="6">
    <source>
        <dbReference type="SAM" id="Phobius"/>
    </source>
</evidence>
<name>A0A1E3X939_9BACT</name>
<organism evidence="8 9">
    <name type="scientific">Candidatus Scalindua rubra</name>
    <dbReference type="NCBI Taxonomy" id="1872076"/>
    <lineage>
        <taxon>Bacteria</taxon>
        <taxon>Pseudomonadati</taxon>
        <taxon>Planctomycetota</taxon>
        <taxon>Candidatus Brocadiia</taxon>
        <taxon>Candidatus Brocadiales</taxon>
        <taxon>Candidatus Scalinduaceae</taxon>
        <taxon>Candidatus Scalindua</taxon>
    </lineage>
</organism>
<protein>
    <submittedName>
        <fullName evidence="8">NnrU protein</fullName>
    </submittedName>
</protein>
<sequence length="217" mass="25937">MKDVVYLIFLWCFFGFVHSITISYFFREKLIKYIGITFETYFYRIVYNLISLITYSNIVYFVNNSAEIFLIPQPLRYIFIIISFIGFLIAAIAFFQTDALEFLGIKQVWRFFTKEKESSKKLFGYDKLVVNGMFRFVRHPMYFGVSLVFLFNPFISTLTLTDRICAVSYLVIGTYFEEKRMLRVFGTEYKFYKENVPRFIPYKFIHSLSNKTPLSNQ</sequence>
<feature type="domain" description="NnrU" evidence="7">
    <location>
        <begin position="7"/>
        <end position="147"/>
    </location>
</feature>
<comment type="similarity">
    <text evidence="2">Belongs to the nurim family.</text>
</comment>
<proteinExistence type="inferred from homology"/>
<dbReference type="InterPro" id="IPR033580">
    <property type="entry name" value="Nurim-like"/>
</dbReference>